<organism evidence="2 3">
    <name type="scientific">Kitasatospora misakiensis</name>
    <dbReference type="NCBI Taxonomy" id="67330"/>
    <lineage>
        <taxon>Bacteria</taxon>
        <taxon>Bacillati</taxon>
        <taxon>Actinomycetota</taxon>
        <taxon>Actinomycetes</taxon>
        <taxon>Kitasatosporales</taxon>
        <taxon>Streptomycetaceae</taxon>
        <taxon>Kitasatospora</taxon>
    </lineage>
</organism>
<keyword evidence="3" id="KW-1185">Reference proteome</keyword>
<dbReference type="RefSeq" id="WP_380228227.1">
    <property type="nucleotide sequence ID" value="NZ_JBHSOF010000041.1"/>
</dbReference>
<protein>
    <submittedName>
        <fullName evidence="2">Uncharacterized protein</fullName>
    </submittedName>
</protein>
<feature type="region of interest" description="Disordered" evidence="1">
    <location>
        <begin position="123"/>
        <end position="213"/>
    </location>
</feature>
<evidence type="ECO:0000313" key="2">
    <source>
        <dbReference type="EMBL" id="MFC5666543.1"/>
    </source>
</evidence>
<dbReference type="EMBL" id="JBHSOF010000041">
    <property type="protein sequence ID" value="MFC5666543.1"/>
    <property type="molecule type" value="Genomic_DNA"/>
</dbReference>
<proteinExistence type="predicted"/>
<feature type="compositionally biased region" description="Low complexity" evidence="1">
    <location>
        <begin position="173"/>
        <end position="189"/>
    </location>
</feature>
<gene>
    <name evidence="2" type="ORF">ACFP3U_26690</name>
</gene>
<evidence type="ECO:0000256" key="1">
    <source>
        <dbReference type="SAM" id="MobiDB-lite"/>
    </source>
</evidence>
<reference evidence="3" key="1">
    <citation type="journal article" date="2019" name="Int. J. Syst. Evol. Microbiol.">
        <title>The Global Catalogue of Microorganisms (GCM) 10K type strain sequencing project: providing services to taxonomists for standard genome sequencing and annotation.</title>
        <authorList>
            <consortium name="The Broad Institute Genomics Platform"/>
            <consortium name="The Broad Institute Genome Sequencing Center for Infectious Disease"/>
            <person name="Wu L."/>
            <person name="Ma J."/>
        </authorList>
    </citation>
    <scope>NUCLEOTIDE SEQUENCE [LARGE SCALE GENOMIC DNA]</scope>
    <source>
        <strain evidence="3">CGMCC 4.1437</strain>
    </source>
</reference>
<accession>A0ABW0X9X1</accession>
<name>A0ABW0X9X1_9ACTN</name>
<evidence type="ECO:0000313" key="3">
    <source>
        <dbReference type="Proteomes" id="UP001595975"/>
    </source>
</evidence>
<feature type="compositionally biased region" description="Low complexity" evidence="1">
    <location>
        <begin position="137"/>
        <end position="151"/>
    </location>
</feature>
<dbReference type="Proteomes" id="UP001595975">
    <property type="component" value="Unassembled WGS sequence"/>
</dbReference>
<comment type="caution">
    <text evidence="2">The sequence shown here is derived from an EMBL/GenBank/DDBJ whole genome shotgun (WGS) entry which is preliminary data.</text>
</comment>
<sequence length="426" mass="45514">MCRNIHRSIVPGAEFFAFVQHPDYRFDGPSLAKYGFLCESLGEDSAIGPRVRITALLDPPISFVANPPSREVYEGSLRAAGFTGITWVPLGISAAGVREYGEEFWDDFVGNPPLTMLRCRAAPRAGAAPPGRRRTRAPGAGRCARHAPGARARARRPHPAPPGRVKPSAGSGATARAPCRAPASRAMMPGGSPGNLSRGDVRSPGPGGLPRERSVMTVPAVTDEVEDFVDRCVPLAGFAAFDLYATGMAERYLETARQQVGAAAFAEFWAAWSAALDGRGGPRDLSPVHLEVARALAYLWLTGSWPRLAPAAHAALRRQLANEEFVVAPEAYVEGLVWRTFHGHPAGAKPPGFGTWAVRPPAQPTTEALRRRLGLDEQAVCRTGLAAEVALDAVPDHLLPGHRAWRRIPPSAVPTSAGPATREERA</sequence>